<keyword evidence="4" id="KW-0560">Oxidoreductase</keyword>
<dbReference type="PANTHER" id="PTHR13789">
    <property type="entry name" value="MONOOXYGENASE"/>
    <property type="match status" value="1"/>
</dbReference>
<dbReference type="EMBL" id="JAKWBI020000277">
    <property type="protein sequence ID" value="KAJ2897396.1"/>
    <property type="molecule type" value="Genomic_DNA"/>
</dbReference>
<dbReference type="PRINTS" id="PR00420">
    <property type="entry name" value="RNGMNOXGNASE"/>
</dbReference>
<gene>
    <name evidence="7" type="ORF">MKZ38_004697</name>
</gene>
<dbReference type="Gene3D" id="3.50.50.60">
    <property type="entry name" value="FAD/NAD(P)-binding domain"/>
    <property type="match status" value="2"/>
</dbReference>
<dbReference type="GO" id="GO:0004497">
    <property type="term" value="F:monooxygenase activity"/>
    <property type="evidence" value="ECO:0007669"/>
    <property type="project" value="UniProtKB-KW"/>
</dbReference>
<evidence type="ECO:0000256" key="5">
    <source>
        <dbReference type="ARBA" id="ARBA00023033"/>
    </source>
</evidence>
<evidence type="ECO:0000313" key="7">
    <source>
        <dbReference type="EMBL" id="KAJ2897396.1"/>
    </source>
</evidence>
<dbReference type="AlphaFoldDB" id="A0AAD5RMA0"/>
<dbReference type="GO" id="GO:0071949">
    <property type="term" value="F:FAD binding"/>
    <property type="evidence" value="ECO:0007669"/>
    <property type="project" value="InterPro"/>
</dbReference>
<sequence>MLNVVIVGGGIAGFAAAISLRRAGHAVHIYERSSFNNEIGAAIHLCPNAARALLAWGLDPVRAKFVVCKCSFRAKGDTLEKFHVGKEDYIEEKFGVPWFLCHRVDLHEELKRLATEPEGAGTPAEVHLKSEVVKYAFVYAVVWPRRYLSRQLGSRNSQDRIRLPIFDTDGGVLYLPRWIGPIRLWDSETPSITLSDGEVIKGDLVIAADGVHTLSVEEVIGRVNPPEPQDHYNFCYRFLIPAADIEADPDTKFWQDGDDGRMKFLVGNLKRIVSYPCRNNEVQNFVAIFHNADVKTMEKEDWQKSVDKSKLVELYHDFHPNVIKILEKATEVKQWALLFRPPIPSWTKGKMALAGDAAHPMLPHQGQGGAQGIEDGVVMGMALIGATPVQVADRIKMYEKIRINRASVMQIFSNAGQEEPERIRDEASKFIPADEVPKTPEEFFQYNFGYDVIRDTVQQMEAHDSSYKLPENYWTVPPKRGVYP</sequence>
<dbReference type="PANTHER" id="PTHR13789:SF215">
    <property type="entry name" value="FAD-BINDING DOMAIN-CONTAINING PROTEIN-RELATED"/>
    <property type="match status" value="1"/>
</dbReference>
<evidence type="ECO:0000259" key="6">
    <source>
        <dbReference type="Pfam" id="PF01494"/>
    </source>
</evidence>
<name>A0AAD5RMA0_9PEZI</name>
<dbReference type="Proteomes" id="UP001201980">
    <property type="component" value="Unassembled WGS sequence"/>
</dbReference>
<protein>
    <submittedName>
        <fullName evidence="7">FAD-dependent monooxygenase OpS4</fullName>
    </submittedName>
</protein>
<dbReference type="InterPro" id="IPR050493">
    <property type="entry name" value="FAD-dep_Monooxygenase_BioMet"/>
</dbReference>
<reference evidence="7" key="1">
    <citation type="submission" date="2022-07" db="EMBL/GenBank/DDBJ databases">
        <title>Draft genome sequence of Zalerion maritima ATCC 34329, a (micro)plastics degrading marine fungus.</title>
        <authorList>
            <person name="Paco A."/>
            <person name="Goncalves M.F.M."/>
            <person name="Rocha-Santos T.A.P."/>
            <person name="Alves A."/>
        </authorList>
    </citation>
    <scope>NUCLEOTIDE SEQUENCE</scope>
    <source>
        <strain evidence="7">ATCC 34329</strain>
    </source>
</reference>
<dbReference type="Pfam" id="PF01494">
    <property type="entry name" value="FAD_binding_3"/>
    <property type="match status" value="1"/>
</dbReference>
<evidence type="ECO:0000256" key="3">
    <source>
        <dbReference type="ARBA" id="ARBA00022827"/>
    </source>
</evidence>
<dbReference type="InterPro" id="IPR002938">
    <property type="entry name" value="FAD-bd"/>
</dbReference>
<proteinExistence type="inferred from homology"/>
<evidence type="ECO:0000256" key="2">
    <source>
        <dbReference type="ARBA" id="ARBA00022630"/>
    </source>
</evidence>
<feature type="domain" description="FAD-binding" evidence="6">
    <location>
        <begin position="197"/>
        <end position="406"/>
    </location>
</feature>
<dbReference type="SUPFAM" id="SSF51905">
    <property type="entry name" value="FAD/NAD(P)-binding domain"/>
    <property type="match status" value="1"/>
</dbReference>
<evidence type="ECO:0000256" key="4">
    <source>
        <dbReference type="ARBA" id="ARBA00023002"/>
    </source>
</evidence>
<accession>A0AAD5RMA0</accession>
<comment type="similarity">
    <text evidence="1">Belongs to the paxM FAD-dependent monooxygenase family.</text>
</comment>
<keyword evidence="2" id="KW-0285">Flavoprotein</keyword>
<evidence type="ECO:0000313" key="8">
    <source>
        <dbReference type="Proteomes" id="UP001201980"/>
    </source>
</evidence>
<keyword evidence="8" id="KW-1185">Reference proteome</keyword>
<keyword evidence="5 7" id="KW-0503">Monooxygenase</keyword>
<keyword evidence="3" id="KW-0274">FAD</keyword>
<organism evidence="7 8">
    <name type="scientific">Zalerion maritima</name>
    <dbReference type="NCBI Taxonomy" id="339359"/>
    <lineage>
        <taxon>Eukaryota</taxon>
        <taxon>Fungi</taxon>
        <taxon>Dikarya</taxon>
        <taxon>Ascomycota</taxon>
        <taxon>Pezizomycotina</taxon>
        <taxon>Sordariomycetes</taxon>
        <taxon>Lulworthiomycetidae</taxon>
        <taxon>Lulworthiales</taxon>
        <taxon>Lulworthiaceae</taxon>
        <taxon>Zalerion</taxon>
    </lineage>
</organism>
<evidence type="ECO:0000256" key="1">
    <source>
        <dbReference type="ARBA" id="ARBA00007992"/>
    </source>
</evidence>
<dbReference type="InterPro" id="IPR036188">
    <property type="entry name" value="FAD/NAD-bd_sf"/>
</dbReference>
<dbReference type="Pfam" id="PF13450">
    <property type="entry name" value="NAD_binding_8"/>
    <property type="match status" value="1"/>
</dbReference>
<dbReference type="SUPFAM" id="SSF54373">
    <property type="entry name" value="FAD-linked reductases, C-terminal domain"/>
    <property type="match status" value="1"/>
</dbReference>
<comment type="caution">
    <text evidence="7">The sequence shown here is derived from an EMBL/GenBank/DDBJ whole genome shotgun (WGS) entry which is preliminary data.</text>
</comment>